<comment type="caution">
    <text evidence="2">The sequence shown here is derived from an EMBL/GenBank/DDBJ whole genome shotgun (WGS) entry which is preliminary data.</text>
</comment>
<feature type="non-terminal residue" evidence="2">
    <location>
        <position position="81"/>
    </location>
</feature>
<feature type="compositionally biased region" description="Basic and acidic residues" evidence="1">
    <location>
        <begin position="27"/>
        <end position="42"/>
    </location>
</feature>
<dbReference type="EMBL" id="JADCNM010000004">
    <property type="protein sequence ID" value="KAG0486346.1"/>
    <property type="molecule type" value="Genomic_DNA"/>
</dbReference>
<evidence type="ECO:0000256" key="1">
    <source>
        <dbReference type="SAM" id="MobiDB-lite"/>
    </source>
</evidence>
<evidence type="ECO:0000313" key="3">
    <source>
        <dbReference type="Proteomes" id="UP000639772"/>
    </source>
</evidence>
<gene>
    <name evidence="2" type="ORF">HPP92_008441</name>
</gene>
<protein>
    <submittedName>
        <fullName evidence="2">Uncharacterized protein</fullName>
    </submittedName>
</protein>
<reference evidence="2 3" key="1">
    <citation type="journal article" date="2020" name="Nat. Food">
        <title>A phased Vanilla planifolia genome enables genetic improvement of flavour and production.</title>
        <authorList>
            <person name="Hasing T."/>
            <person name="Tang H."/>
            <person name="Brym M."/>
            <person name="Khazi F."/>
            <person name="Huang T."/>
            <person name="Chambers A.H."/>
        </authorList>
    </citation>
    <scope>NUCLEOTIDE SEQUENCE [LARGE SCALE GENOMIC DNA]</scope>
    <source>
        <tissue evidence="2">Leaf</tissue>
    </source>
</reference>
<dbReference type="AlphaFoldDB" id="A0A835RBY8"/>
<sequence length="81" mass="8754">MARWAGKWVSEGNLGESCPEGVPAGPSRDKARAHEVSNREKDRTFSNVACSHMLSRFTCKHAAWPPGPGNLLGSFAGRTTK</sequence>
<proteinExistence type="predicted"/>
<name>A0A835RBY8_VANPL</name>
<dbReference type="Proteomes" id="UP000639772">
    <property type="component" value="Unassembled WGS sequence"/>
</dbReference>
<accession>A0A835RBY8</accession>
<feature type="region of interest" description="Disordered" evidence="1">
    <location>
        <begin position="1"/>
        <end position="42"/>
    </location>
</feature>
<organism evidence="2 3">
    <name type="scientific">Vanilla planifolia</name>
    <name type="common">Vanilla</name>
    <dbReference type="NCBI Taxonomy" id="51239"/>
    <lineage>
        <taxon>Eukaryota</taxon>
        <taxon>Viridiplantae</taxon>
        <taxon>Streptophyta</taxon>
        <taxon>Embryophyta</taxon>
        <taxon>Tracheophyta</taxon>
        <taxon>Spermatophyta</taxon>
        <taxon>Magnoliopsida</taxon>
        <taxon>Liliopsida</taxon>
        <taxon>Asparagales</taxon>
        <taxon>Orchidaceae</taxon>
        <taxon>Vanilloideae</taxon>
        <taxon>Vanilleae</taxon>
        <taxon>Vanilla</taxon>
    </lineage>
</organism>
<evidence type="ECO:0000313" key="2">
    <source>
        <dbReference type="EMBL" id="KAG0486346.1"/>
    </source>
</evidence>